<accession>A0A8T2MR04</accession>
<organism evidence="1 2">
    <name type="scientific">Albula glossodonta</name>
    <name type="common">roundjaw bonefish</name>
    <dbReference type="NCBI Taxonomy" id="121402"/>
    <lineage>
        <taxon>Eukaryota</taxon>
        <taxon>Metazoa</taxon>
        <taxon>Chordata</taxon>
        <taxon>Craniata</taxon>
        <taxon>Vertebrata</taxon>
        <taxon>Euteleostomi</taxon>
        <taxon>Actinopterygii</taxon>
        <taxon>Neopterygii</taxon>
        <taxon>Teleostei</taxon>
        <taxon>Albuliformes</taxon>
        <taxon>Albulidae</taxon>
        <taxon>Albula</taxon>
    </lineage>
</organism>
<name>A0A8T2MR04_9TELE</name>
<dbReference type="AlphaFoldDB" id="A0A8T2MR04"/>
<evidence type="ECO:0000313" key="1">
    <source>
        <dbReference type="EMBL" id="KAG9330829.1"/>
    </source>
</evidence>
<reference evidence="1" key="1">
    <citation type="thesis" date="2021" institute="BYU ScholarsArchive" country="Provo, UT, USA">
        <title>Applications of and Algorithms for Genome Assembly and Genomic Analyses with an Emphasis on Marine Teleosts.</title>
        <authorList>
            <person name="Pickett B.D."/>
        </authorList>
    </citation>
    <scope>NUCLEOTIDE SEQUENCE</scope>
    <source>
        <strain evidence="1">HI-2016</strain>
    </source>
</reference>
<protein>
    <submittedName>
        <fullName evidence="1">Uncharacterized protein</fullName>
    </submittedName>
</protein>
<dbReference type="OrthoDB" id="10538186at2759"/>
<gene>
    <name evidence="1" type="ORF">JZ751_021933</name>
</gene>
<sequence length="104" mass="11699">MATGSLLLPAPAQTAPTAAGVRVEKAYIQVFDKYWDTCYELSYNGSVLTCEKSHCQVQLKAEQSDSEHAELPNRRLDEAAWAFLFGEEEEFTSHVAKEKEEEVE</sequence>
<comment type="caution">
    <text evidence="1">The sequence shown here is derived from an EMBL/GenBank/DDBJ whole genome shotgun (WGS) entry which is preliminary data.</text>
</comment>
<feature type="non-terminal residue" evidence="1">
    <location>
        <position position="1"/>
    </location>
</feature>
<proteinExistence type="predicted"/>
<dbReference type="Proteomes" id="UP000824540">
    <property type="component" value="Unassembled WGS sequence"/>
</dbReference>
<dbReference type="EMBL" id="JAFBMS010000446">
    <property type="protein sequence ID" value="KAG9330829.1"/>
    <property type="molecule type" value="Genomic_DNA"/>
</dbReference>
<keyword evidence="2" id="KW-1185">Reference proteome</keyword>
<evidence type="ECO:0000313" key="2">
    <source>
        <dbReference type="Proteomes" id="UP000824540"/>
    </source>
</evidence>